<evidence type="ECO:0000256" key="3">
    <source>
        <dbReference type="ARBA" id="ARBA00022989"/>
    </source>
</evidence>
<dbReference type="InterPro" id="IPR012340">
    <property type="entry name" value="NA-bd_OB-fold"/>
</dbReference>
<dbReference type="PANTHER" id="PTHR33507">
    <property type="entry name" value="INNER MEMBRANE PROTEIN YBBJ"/>
    <property type="match status" value="1"/>
</dbReference>
<dbReference type="PANTHER" id="PTHR33507:SF3">
    <property type="entry name" value="INNER MEMBRANE PROTEIN YBBJ"/>
    <property type="match status" value="1"/>
</dbReference>
<dbReference type="InterPro" id="IPR002810">
    <property type="entry name" value="NfeD-like_C"/>
</dbReference>
<name>A0A4D7JNT8_9BACT</name>
<keyword evidence="3 5" id="KW-1133">Transmembrane helix</keyword>
<dbReference type="OrthoDB" id="1120520at2"/>
<dbReference type="AlphaFoldDB" id="A0A4D7JNT8"/>
<keyword evidence="4 5" id="KW-0472">Membrane</keyword>
<feature type="transmembrane region" description="Helical" evidence="5">
    <location>
        <begin position="32"/>
        <end position="50"/>
    </location>
</feature>
<evidence type="ECO:0000256" key="5">
    <source>
        <dbReference type="SAM" id="Phobius"/>
    </source>
</evidence>
<dbReference type="Gene3D" id="2.40.50.140">
    <property type="entry name" value="Nucleic acid-binding proteins"/>
    <property type="match status" value="1"/>
</dbReference>
<dbReference type="KEGG" id="fpf:DCC35_17880"/>
<evidence type="ECO:0000256" key="4">
    <source>
        <dbReference type="ARBA" id="ARBA00023136"/>
    </source>
</evidence>
<evidence type="ECO:0000256" key="1">
    <source>
        <dbReference type="ARBA" id="ARBA00004141"/>
    </source>
</evidence>
<evidence type="ECO:0000313" key="8">
    <source>
        <dbReference type="Proteomes" id="UP000298616"/>
    </source>
</evidence>
<keyword evidence="8" id="KW-1185">Reference proteome</keyword>
<evidence type="ECO:0000313" key="7">
    <source>
        <dbReference type="EMBL" id="QCK16463.1"/>
    </source>
</evidence>
<dbReference type="Pfam" id="PF01957">
    <property type="entry name" value="NfeD"/>
    <property type="match status" value="1"/>
</dbReference>
<dbReference type="Proteomes" id="UP000298616">
    <property type="component" value="Chromosome"/>
</dbReference>
<feature type="transmembrane region" description="Helical" evidence="5">
    <location>
        <begin position="56"/>
        <end position="76"/>
    </location>
</feature>
<dbReference type="EMBL" id="CP028923">
    <property type="protein sequence ID" value="QCK16463.1"/>
    <property type="molecule type" value="Genomic_DNA"/>
</dbReference>
<protein>
    <recommendedName>
        <fullName evidence="6">NfeD-like C-terminal domain-containing protein</fullName>
    </recommendedName>
</protein>
<evidence type="ECO:0000256" key="2">
    <source>
        <dbReference type="ARBA" id="ARBA00022692"/>
    </source>
</evidence>
<reference evidence="7 8" key="1">
    <citation type="submission" date="2018-04" db="EMBL/GenBank/DDBJ databases">
        <title>Complete genome uncultured novel isolate.</title>
        <authorList>
            <person name="Merlino G."/>
        </authorList>
    </citation>
    <scope>NUCLEOTIDE SEQUENCE [LARGE SCALE GENOMIC DNA]</scope>
    <source>
        <strain evidence="8">R1DC9</strain>
    </source>
</reference>
<keyword evidence="2 5" id="KW-0812">Transmembrane</keyword>
<evidence type="ECO:0000259" key="6">
    <source>
        <dbReference type="Pfam" id="PF01957"/>
    </source>
</evidence>
<proteinExistence type="predicted"/>
<dbReference type="GO" id="GO:0005886">
    <property type="term" value="C:plasma membrane"/>
    <property type="evidence" value="ECO:0007669"/>
    <property type="project" value="TreeGrafter"/>
</dbReference>
<accession>A0A4D7JNT8</accession>
<feature type="domain" description="NfeD-like C-terminal" evidence="6">
    <location>
        <begin position="104"/>
        <end position="148"/>
    </location>
</feature>
<dbReference type="InterPro" id="IPR052165">
    <property type="entry name" value="Membrane_assoc_protease"/>
</dbReference>
<sequence>MIMAEWIPVLVLILLGFLLIAAEIIFIPGTTIVGFLGLGVVVTGIVIAYLDHGDTAGNIILGSSILIFSGMVFLAFKLKVWQKFSVSSSVSGRIRSDADIKLKVGQVGTTVSALRPSGEAEFDGERYEVYSAGQFLDSGKTIEIISIEKGGRKVMVKQK</sequence>
<gene>
    <name evidence="7" type="ORF">DCC35_17880</name>
</gene>
<feature type="transmembrane region" description="Helical" evidence="5">
    <location>
        <begin position="6"/>
        <end position="25"/>
    </location>
</feature>
<organism evidence="7 8">
    <name type="scientific">Mangrovivirga cuniculi</name>
    <dbReference type="NCBI Taxonomy" id="2715131"/>
    <lineage>
        <taxon>Bacteria</taxon>
        <taxon>Pseudomonadati</taxon>
        <taxon>Bacteroidota</taxon>
        <taxon>Cytophagia</taxon>
        <taxon>Cytophagales</taxon>
        <taxon>Mangrovivirgaceae</taxon>
        <taxon>Mangrovivirga</taxon>
    </lineage>
</organism>
<comment type="subcellular location">
    <subcellularLocation>
        <location evidence="1">Membrane</location>
        <topology evidence="1">Multi-pass membrane protein</topology>
    </subcellularLocation>
</comment>